<accession>A0A6P8ARM6</accession>
<dbReference type="GeneID" id="41964465"/>
<reference evidence="3" key="2">
    <citation type="submission" date="2019-10" db="EMBL/GenBank/DDBJ databases">
        <authorList>
            <consortium name="NCBI Genome Project"/>
        </authorList>
    </citation>
    <scope>NUCLEOTIDE SEQUENCE</scope>
    <source>
        <strain evidence="3">NI907</strain>
    </source>
</reference>
<keyword evidence="2" id="KW-1185">Reference proteome</keyword>
<sequence>MSAAKVAAKRLVVCGGNGFLGSRICKYGVTRGWDVTSIRHVIFKFSRHTGAGEPHWASVGPTASPPPWAHQVSWERADIFQPEAWAPLVKDADYVVHSMGILLEADYKGAISGRENPVQGLKKAFAAKPPSDPRQLTYEMMNRDSAVMLAREASKANVGAFAYISAAGNAPVLPARYLSTKREAESTIASEFPRMRSVFIRAPFLYDTSRLFTVPMAALTGLGTLFNRTTGGVFGSFLGAAAIKPLKAEDVAAAVIEALSEESVRGPIEVPEIEELANKGWRKGML</sequence>
<dbReference type="KEGG" id="pgri:PgNI_09575"/>
<dbReference type="PANTHER" id="PTHR12126">
    <property type="entry name" value="NADH-UBIQUINONE OXIDOREDUCTASE 39 KDA SUBUNIT-RELATED"/>
    <property type="match status" value="1"/>
</dbReference>
<feature type="domain" description="NAD-dependent epimerase/dehydratase" evidence="1">
    <location>
        <begin position="12"/>
        <end position="98"/>
    </location>
</feature>
<reference evidence="3" key="1">
    <citation type="journal article" date="2019" name="Mol. Biol. Evol.">
        <title>Blast fungal genomes show frequent chromosomal changes, gene gains and losses, and effector gene turnover.</title>
        <authorList>
            <person name="Gomez Luciano L.B."/>
            <person name="Jason Tsai I."/>
            <person name="Chuma I."/>
            <person name="Tosa Y."/>
            <person name="Chen Y.H."/>
            <person name="Li J.Y."/>
            <person name="Li M.Y."/>
            <person name="Jade Lu M.Y."/>
            <person name="Nakayashiki H."/>
            <person name="Li W.H."/>
        </authorList>
    </citation>
    <scope>NUCLEOTIDE SEQUENCE</scope>
    <source>
        <strain evidence="3">NI907</strain>
    </source>
</reference>
<dbReference type="AlphaFoldDB" id="A0A6P8ARM6"/>
<proteinExistence type="predicted"/>
<dbReference type="Pfam" id="PF01370">
    <property type="entry name" value="Epimerase"/>
    <property type="match status" value="1"/>
</dbReference>
<dbReference type="Gene3D" id="3.40.50.720">
    <property type="entry name" value="NAD(P)-binding Rossmann-like Domain"/>
    <property type="match status" value="1"/>
</dbReference>
<dbReference type="InterPro" id="IPR051207">
    <property type="entry name" value="ComplexI_NDUFA9_subunit"/>
</dbReference>
<gene>
    <name evidence="3" type="ORF">PgNI_09575</name>
</gene>
<name>A0A6P8ARM6_PYRGI</name>
<dbReference type="InterPro" id="IPR036291">
    <property type="entry name" value="NAD(P)-bd_dom_sf"/>
</dbReference>
<dbReference type="GO" id="GO:0005739">
    <property type="term" value="C:mitochondrion"/>
    <property type="evidence" value="ECO:0007669"/>
    <property type="project" value="TreeGrafter"/>
</dbReference>
<evidence type="ECO:0000313" key="3">
    <source>
        <dbReference type="RefSeq" id="XP_030977545.1"/>
    </source>
</evidence>
<dbReference type="GO" id="GO:0044877">
    <property type="term" value="F:protein-containing complex binding"/>
    <property type="evidence" value="ECO:0007669"/>
    <property type="project" value="TreeGrafter"/>
</dbReference>
<reference evidence="3" key="3">
    <citation type="submission" date="2025-08" db="UniProtKB">
        <authorList>
            <consortium name="RefSeq"/>
        </authorList>
    </citation>
    <scope>IDENTIFICATION</scope>
    <source>
        <strain evidence="3">NI907</strain>
    </source>
</reference>
<evidence type="ECO:0000313" key="2">
    <source>
        <dbReference type="Proteomes" id="UP000515153"/>
    </source>
</evidence>
<dbReference type="InterPro" id="IPR001509">
    <property type="entry name" value="Epimerase_deHydtase"/>
</dbReference>
<dbReference type="PANTHER" id="PTHR12126:SF16">
    <property type="entry name" value="MIOREX COMPLEX COMPONENT 2"/>
    <property type="match status" value="1"/>
</dbReference>
<evidence type="ECO:0000259" key="1">
    <source>
        <dbReference type="Pfam" id="PF01370"/>
    </source>
</evidence>
<dbReference type="Proteomes" id="UP000515153">
    <property type="component" value="Unplaced"/>
</dbReference>
<organism evidence="2 3">
    <name type="scientific">Pyricularia grisea</name>
    <name type="common">Crabgrass-specific blast fungus</name>
    <name type="synonym">Magnaporthe grisea</name>
    <dbReference type="NCBI Taxonomy" id="148305"/>
    <lineage>
        <taxon>Eukaryota</taxon>
        <taxon>Fungi</taxon>
        <taxon>Dikarya</taxon>
        <taxon>Ascomycota</taxon>
        <taxon>Pezizomycotina</taxon>
        <taxon>Sordariomycetes</taxon>
        <taxon>Sordariomycetidae</taxon>
        <taxon>Magnaporthales</taxon>
        <taxon>Pyriculariaceae</taxon>
        <taxon>Pyricularia</taxon>
    </lineage>
</organism>
<dbReference type="RefSeq" id="XP_030977545.1">
    <property type="nucleotide sequence ID" value="XM_031129557.1"/>
</dbReference>
<protein>
    <recommendedName>
        <fullName evidence="1">NAD-dependent epimerase/dehydratase domain-containing protein</fullName>
    </recommendedName>
</protein>
<dbReference type="SUPFAM" id="SSF51735">
    <property type="entry name" value="NAD(P)-binding Rossmann-fold domains"/>
    <property type="match status" value="1"/>
</dbReference>